<keyword evidence="19" id="KW-1185">Reference proteome</keyword>
<dbReference type="InterPro" id="IPR003661">
    <property type="entry name" value="HisK_dim/P_dom"/>
</dbReference>
<evidence type="ECO:0000256" key="12">
    <source>
        <dbReference type="ARBA" id="ARBA00074306"/>
    </source>
</evidence>
<dbReference type="CDD" id="cd00082">
    <property type="entry name" value="HisKA"/>
    <property type="match status" value="1"/>
</dbReference>
<dbReference type="SUPFAM" id="SSF47384">
    <property type="entry name" value="Homodimeric domain of signal transducing histidine kinase"/>
    <property type="match status" value="1"/>
</dbReference>
<evidence type="ECO:0000256" key="5">
    <source>
        <dbReference type="ARBA" id="ARBA00022679"/>
    </source>
</evidence>
<evidence type="ECO:0000259" key="17">
    <source>
        <dbReference type="PROSITE" id="PS50110"/>
    </source>
</evidence>
<dbReference type="SUPFAM" id="SSF52172">
    <property type="entry name" value="CheY-like"/>
    <property type="match status" value="1"/>
</dbReference>
<feature type="domain" description="Response regulatory" evidence="17">
    <location>
        <begin position="636"/>
        <end position="755"/>
    </location>
</feature>
<name>A0A1E5L5K3_9FIRM</name>
<evidence type="ECO:0000256" key="15">
    <source>
        <dbReference type="SAM" id="Phobius"/>
    </source>
</evidence>
<protein>
    <recommendedName>
        <fullName evidence="12">Circadian input-output histidine kinase CikA</fullName>
        <ecNumber evidence="3">2.7.13.3</ecNumber>
    </recommendedName>
    <alternativeName>
        <fullName evidence="11">Sensory/regulatory protein RpfC</fullName>
    </alternativeName>
</protein>
<evidence type="ECO:0000256" key="14">
    <source>
        <dbReference type="SAM" id="Coils"/>
    </source>
</evidence>
<feature type="transmembrane region" description="Helical" evidence="15">
    <location>
        <begin position="21"/>
        <end position="40"/>
    </location>
</feature>
<keyword evidence="14" id="KW-0175">Coiled coil</keyword>
<dbReference type="EC" id="2.7.13.3" evidence="3"/>
<accession>A0A1E5L5K3</accession>
<keyword evidence="15" id="KW-0472">Membrane</keyword>
<organism evidence="18 19">
    <name type="scientific">Desulfuribacillus stibiiarsenatis</name>
    <dbReference type="NCBI Taxonomy" id="1390249"/>
    <lineage>
        <taxon>Bacteria</taxon>
        <taxon>Bacillati</taxon>
        <taxon>Bacillota</taxon>
        <taxon>Desulfuribacillia</taxon>
        <taxon>Desulfuribacillales</taxon>
        <taxon>Desulfuribacillaceae</taxon>
        <taxon>Desulfuribacillus</taxon>
    </lineage>
</organism>
<dbReference type="OrthoDB" id="9813151at2"/>
<reference evidence="18 19" key="1">
    <citation type="submission" date="2016-09" db="EMBL/GenBank/DDBJ databases">
        <title>Desulfuribacillus arsenicus sp. nov., an obligately anaerobic, dissimilatory arsenic- and antimonate-reducing bacterium isolated from anoxic sediments.</title>
        <authorList>
            <person name="Abin C.A."/>
            <person name="Hollibaugh J.T."/>
        </authorList>
    </citation>
    <scope>NUCLEOTIDE SEQUENCE [LARGE SCALE GENOMIC DNA]</scope>
    <source>
        <strain evidence="18 19">MLFW-2</strain>
    </source>
</reference>
<keyword evidence="6" id="KW-0547">Nucleotide-binding</keyword>
<evidence type="ECO:0000256" key="4">
    <source>
        <dbReference type="ARBA" id="ARBA00022553"/>
    </source>
</evidence>
<dbReference type="GO" id="GO:0000155">
    <property type="term" value="F:phosphorelay sensor kinase activity"/>
    <property type="evidence" value="ECO:0007669"/>
    <property type="project" value="InterPro"/>
</dbReference>
<keyword evidence="8" id="KW-0067">ATP-binding</keyword>
<dbReference type="PROSITE" id="PS50109">
    <property type="entry name" value="HIS_KIN"/>
    <property type="match status" value="1"/>
</dbReference>
<keyword evidence="15" id="KW-0812">Transmembrane</keyword>
<evidence type="ECO:0000256" key="9">
    <source>
        <dbReference type="ARBA" id="ARBA00023012"/>
    </source>
</evidence>
<comment type="similarity">
    <text evidence="2">In the N-terminal section; belongs to the phytochrome family.</text>
</comment>
<dbReference type="InterPro" id="IPR005467">
    <property type="entry name" value="His_kinase_dom"/>
</dbReference>
<dbReference type="InterPro" id="IPR004358">
    <property type="entry name" value="Sig_transdc_His_kin-like_C"/>
</dbReference>
<comment type="subunit">
    <text evidence="10">At low DSF concentrations, interacts with RpfF.</text>
</comment>
<dbReference type="Pfam" id="PF02518">
    <property type="entry name" value="HATPase_c"/>
    <property type="match status" value="1"/>
</dbReference>
<feature type="coiled-coil region" evidence="14">
    <location>
        <begin position="350"/>
        <end position="377"/>
    </location>
</feature>
<dbReference type="FunFam" id="3.30.565.10:FF:000010">
    <property type="entry name" value="Sensor histidine kinase RcsC"/>
    <property type="match status" value="1"/>
</dbReference>
<evidence type="ECO:0000256" key="7">
    <source>
        <dbReference type="ARBA" id="ARBA00022777"/>
    </source>
</evidence>
<dbReference type="InterPro" id="IPR011006">
    <property type="entry name" value="CheY-like_superfamily"/>
</dbReference>
<dbReference type="Proteomes" id="UP000095255">
    <property type="component" value="Unassembled WGS sequence"/>
</dbReference>
<dbReference type="AlphaFoldDB" id="A0A1E5L5K3"/>
<dbReference type="STRING" id="1390249.BHU72_04740"/>
<dbReference type="EMBL" id="MJAT01000022">
    <property type="protein sequence ID" value="OEH85400.1"/>
    <property type="molecule type" value="Genomic_DNA"/>
</dbReference>
<dbReference type="PANTHER" id="PTHR45339">
    <property type="entry name" value="HYBRID SIGNAL TRANSDUCTION HISTIDINE KINASE J"/>
    <property type="match status" value="1"/>
</dbReference>
<dbReference type="InterPro" id="IPR036890">
    <property type="entry name" value="HATPase_C_sf"/>
</dbReference>
<keyword evidence="15" id="KW-1133">Transmembrane helix</keyword>
<dbReference type="SMART" id="SM00448">
    <property type="entry name" value="REC"/>
    <property type="match status" value="1"/>
</dbReference>
<comment type="catalytic activity">
    <reaction evidence="1">
        <text>ATP + protein L-histidine = ADP + protein N-phospho-L-histidine.</text>
        <dbReference type="EC" id="2.7.13.3"/>
    </reaction>
</comment>
<dbReference type="Gene3D" id="3.40.50.2300">
    <property type="match status" value="1"/>
</dbReference>
<feature type="transmembrane region" description="Helical" evidence="15">
    <location>
        <begin position="280"/>
        <end position="301"/>
    </location>
</feature>
<dbReference type="SMART" id="SM00387">
    <property type="entry name" value="HATPase_c"/>
    <property type="match status" value="1"/>
</dbReference>
<keyword evidence="5" id="KW-0808">Transferase</keyword>
<gene>
    <name evidence="18" type="ORF">BHU72_04740</name>
</gene>
<dbReference type="SUPFAM" id="SSF55874">
    <property type="entry name" value="ATPase domain of HSP90 chaperone/DNA topoisomerase II/histidine kinase"/>
    <property type="match status" value="1"/>
</dbReference>
<keyword evidence="9" id="KW-0902">Two-component regulatory system</keyword>
<feature type="modified residue" description="4-aspartylphosphate" evidence="13">
    <location>
        <position position="685"/>
    </location>
</feature>
<comment type="caution">
    <text evidence="18">The sequence shown here is derived from an EMBL/GenBank/DDBJ whole genome shotgun (WGS) entry which is preliminary data.</text>
</comment>
<dbReference type="Gene3D" id="3.30.565.10">
    <property type="entry name" value="Histidine kinase-like ATPase, C-terminal domain"/>
    <property type="match status" value="1"/>
</dbReference>
<dbReference type="SMART" id="SM00388">
    <property type="entry name" value="HisKA"/>
    <property type="match status" value="1"/>
</dbReference>
<evidence type="ECO:0000256" key="2">
    <source>
        <dbReference type="ARBA" id="ARBA00006402"/>
    </source>
</evidence>
<proteinExistence type="inferred from homology"/>
<dbReference type="InterPro" id="IPR036097">
    <property type="entry name" value="HisK_dim/P_sf"/>
</dbReference>
<dbReference type="CDD" id="cd17546">
    <property type="entry name" value="REC_hyHK_CKI1_RcsC-like"/>
    <property type="match status" value="1"/>
</dbReference>
<dbReference type="CDD" id="cd16922">
    <property type="entry name" value="HATPase_EvgS-ArcB-TorS-like"/>
    <property type="match status" value="1"/>
</dbReference>
<dbReference type="FunFam" id="1.10.287.130:FF:000002">
    <property type="entry name" value="Two-component osmosensing histidine kinase"/>
    <property type="match status" value="1"/>
</dbReference>
<dbReference type="GO" id="GO:0005524">
    <property type="term" value="F:ATP binding"/>
    <property type="evidence" value="ECO:0007669"/>
    <property type="project" value="UniProtKB-KW"/>
</dbReference>
<evidence type="ECO:0000256" key="11">
    <source>
        <dbReference type="ARBA" id="ARBA00068150"/>
    </source>
</evidence>
<dbReference type="PANTHER" id="PTHR45339:SF1">
    <property type="entry name" value="HYBRID SIGNAL TRANSDUCTION HISTIDINE KINASE J"/>
    <property type="match status" value="1"/>
</dbReference>
<dbReference type="Pfam" id="PF00072">
    <property type="entry name" value="Response_reg"/>
    <property type="match status" value="1"/>
</dbReference>
<dbReference type="PRINTS" id="PR00344">
    <property type="entry name" value="BCTRLSENSOR"/>
</dbReference>
<feature type="domain" description="Histidine kinase" evidence="16">
    <location>
        <begin position="384"/>
        <end position="602"/>
    </location>
</feature>
<dbReference type="Gene3D" id="1.10.287.130">
    <property type="match status" value="1"/>
</dbReference>
<evidence type="ECO:0000313" key="19">
    <source>
        <dbReference type="Proteomes" id="UP000095255"/>
    </source>
</evidence>
<evidence type="ECO:0000259" key="16">
    <source>
        <dbReference type="PROSITE" id="PS50109"/>
    </source>
</evidence>
<evidence type="ECO:0000313" key="18">
    <source>
        <dbReference type="EMBL" id="OEH85400.1"/>
    </source>
</evidence>
<dbReference type="InterPro" id="IPR003594">
    <property type="entry name" value="HATPase_dom"/>
</dbReference>
<evidence type="ECO:0000256" key="3">
    <source>
        <dbReference type="ARBA" id="ARBA00012438"/>
    </source>
</evidence>
<evidence type="ECO:0000256" key="13">
    <source>
        <dbReference type="PROSITE-ProRule" id="PRU00169"/>
    </source>
</evidence>
<sequence length="766" mass="88078">MFNKNSRIVFNRLQWRLFRQFTIAGLVLIVLLAGLIYKYVTETTIELYQANARMVLERYEITARLFLKREMEILTLHYKLLGYEQSDKVLESIKDNPKYLESYIMNAEGFITHATVDRMIGYQYKGKEIFKVARNANQPFPLIRFHPFEQRLLINLVIPTFNDRRQLTQIAVHELDPIWLEERLEFEYQASDGEIHLVNTNGIIYLTLPKNDSKKLNAFGIATSIFDYGFTLEHLEQNQSGLNDFISDNHLIVYKNIDSDLGFVVNRVSLDTISEQLRSIYVIMVKGALVGMLFFIFYGFYVARRTVKPIRELSVQLKEALKGEKMTVIYDQQSELSIIGDAFNQAWEDNKIMNQQLVKERETAKREKQKAEEANAAKSRFLATMSHEIRTPMNAIIGMTDVLDELANTQEQRNYIRILKKNGEHLLKIINAVLDLAKIEAGEIKLSMSAVNVSEMVYEVGDTYSYIADQKGLQLTVDINLDKEMKCLAWIDEDKVRQVLVNLIGNAIKYTEKGSINLKLECDQRSLRLIVEDTGIGLSQDKVETIFNEFIQLDTSTTRSYGGTGLGLTISKKLVEIMGGQIWVESQEGIGSKFMVQIPYKPVTESYDLEEVNNIDKATETLSWRHGDKTEANAKRILLVDDAVDNRLLIKAYLKNLPYHIEEATNGIEAYEKFVEGDFDLVLMDIQMPLLDGYQATLQIRKWEQENNKVATPIIALSAYALKEDQERSIQAGCNEHMNKPVKKNDLLSKIDSYIFKNRRGKEAKD</sequence>
<evidence type="ECO:0000256" key="8">
    <source>
        <dbReference type="ARBA" id="ARBA00022840"/>
    </source>
</evidence>
<dbReference type="RefSeq" id="WP_069702227.1">
    <property type="nucleotide sequence ID" value="NZ_MJAT01000022.1"/>
</dbReference>
<dbReference type="InterPro" id="IPR001789">
    <property type="entry name" value="Sig_transdc_resp-reg_receiver"/>
</dbReference>
<keyword evidence="4 13" id="KW-0597">Phosphoprotein</keyword>
<keyword evidence="7" id="KW-0418">Kinase</keyword>
<dbReference type="PROSITE" id="PS50110">
    <property type="entry name" value="RESPONSE_REGULATORY"/>
    <property type="match status" value="1"/>
</dbReference>
<evidence type="ECO:0000256" key="1">
    <source>
        <dbReference type="ARBA" id="ARBA00000085"/>
    </source>
</evidence>
<evidence type="ECO:0000256" key="10">
    <source>
        <dbReference type="ARBA" id="ARBA00064003"/>
    </source>
</evidence>
<dbReference type="Pfam" id="PF00512">
    <property type="entry name" value="HisKA"/>
    <property type="match status" value="1"/>
</dbReference>
<evidence type="ECO:0000256" key="6">
    <source>
        <dbReference type="ARBA" id="ARBA00022741"/>
    </source>
</evidence>